<accession>A0A8H7Y3T8</accession>
<dbReference type="OrthoDB" id="2972047at2759"/>
<dbReference type="EMBL" id="JAFIQS010000004">
    <property type="protein sequence ID" value="KAG5170595.1"/>
    <property type="molecule type" value="Genomic_DNA"/>
</dbReference>
<feature type="signal peptide" evidence="1">
    <location>
        <begin position="1"/>
        <end position="23"/>
    </location>
</feature>
<proteinExistence type="predicted"/>
<gene>
    <name evidence="2" type="ORF">JR316_004984</name>
</gene>
<comment type="caution">
    <text evidence="2">The sequence shown here is derived from an EMBL/GenBank/DDBJ whole genome shotgun (WGS) entry which is preliminary data.</text>
</comment>
<keyword evidence="1" id="KW-0732">Signal</keyword>
<name>A0A8H7Y3T8_PSICU</name>
<evidence type="ECO:0000313" key="2">
    <source>
        <dbReference type="EMBL" id="KAG5170595.1"/>
    </source>
</evidence>
<evidence type="ECO:0000256" key="1">
    <source>
        <dbReference type="SAM" id="SignalP"/>
    </source>
</evidence>
<reference evidence="2" key="1">
    <citation type="submission" date="2021-02" db="EMBL/GenBank/DDBJ databases">
        <title>Psilocybe cubensis genome.</title>
        <authorList>
            <person name="Mckernan K.J."/>
            <person name="Crawford S."/>
            <person name="Trippe A."/>
            <person name="Kane L.T."/>
            <person name="Mclaughlin S."/>
        </authorList>
    </citation>
    <scope>NUCLEOTIDE SEQUENCE [LARGE SCALE GENOMIC DNA]</scope>
    <source>
        <strain evidence="2">MGC-MH-2018</strain>
    </source>
</reference>
<organism evidence="2">
    <name type="scientific">Psilocybe cubensis</name>
    <name type="common">Psychedelic mushroom</name>
    <name type="synonym">Stropharia cubensis</name>
    <dbReference type="NCBI Taxonomy" id="181762"/>
    <lineage>
        <taxon>Eukaryota</taxon>
        <taxon>Fungi</taxon>
        <taxon>Dikarya</taxon>
        <taxon>Basidiomycota</taxon>
        <taxon>Agaricomycotina</taxon>
        <taxon>Agaricomycetes</taxon>
        <taxon>Agaricomycetidae</taxon>
        <taxon>Agaricales</taxon>
        <taxon>Agaricineae</taxon>
        <taxon>Strophariaceae</taxon>
        <taxon>Psilocybe</taxon>
    </lineage>
</organism>
<protein>
    <submittedName>
        <fullName evidence="2">Uncharacterized protein</fullName>
    </submittedName>
</protein>
<feature type="chain" id="PRO_5034525528" evidence="1">
    <location>
        <begin position="24"/>
        <end position="177"/>
    </location>
</feature>
<dbReference type="AlphaFoldDB" id="A0A8H7Y3T8"/>
<sequence>MFSFNKILNLAFIALNGALIAAAAPASQTLSCFPPAAGNYSFESVAFPGELVGVGQGFVPVIEKAPPQGNLGVWTLTTADQGGYHIMNVELMETVTTVHLVESNLFLPTVSSAPATTYAIECAGANGPQYVIKAVDDDLLWETIPGTRDGDAQQGVANVEMHPADGSDEQRFLLHAL</sequence>